<organism evidence="2 3">
    <name type="scientific">Fusarium circinatum</name>
    <name type="common">Pitch canker fungus</name>
    <name type="synonym">Gibberella circinata</name>
    <dbReference type="NCBI Taxonomy" id="48490"/>
    <lineage>
        <taxon>Eukaryota</taxon>
        <taxon>Fungi</taxon>
        <taxon>Dikarya</taxon>
        <taxon>Ascomycota</taxon>
        <taxon>Pezizomycotina</taxon>
        <taxon>Sordariomycetes</taxon>
        <taxon>Hypocreomycetidae</taxon>
        <taxon>Hypocreales</taxon>
        <taxon>Nectriaceae</taxon>
        <taxon>Fusarium</taxon>
        <taxon>Fusarium fujikuroi species complex</taxon>
    </lineage>
</organism>
<dbReference type="Proteomes" id="UP000572754">
    <property type="component" value="Unassembled WGS sequence"/>
</dbReference>
<protein>
    <submittedName>
        <fullName evidence="2">Uncharacterized protein</fullName>
    </submittedName>
</protein>
<proteinExistence type="predicted"/>
<reference evidence="3" key="1">
    <citation type="journal article" date="2020" name="BMC Genomics">
        <title>Correction to: Identification and distribution of gene clusters required for synthesis of sphingolipid metabolism inhibitors in diverse species of the filamentous fungus Fusarium.</title>
        <authorList>
            <person name="Kim H.S."/>
            <person name="Lohmar J.M."/>
            <person name="Busman M."/>
            <person name="Brown D.W."/>
            <person name="Naumann T.A."/>
            <person name="Divon H.H."/>
            <person name="Lysoe E."/>
            <person name="Uhlig S."/>
            <person name="Proctor R.H."/>
        </authorList>
    </citation>
    <scope>NUCLEOTIDE SEQUENCE [LARGE SCALE GENOMIC DNA]</scope>
    <source>
        <strain evidence="3">NRRL 25331</strain>
    </source>
</reference>
<gene>
    <name evidence="2" type="ORF">FCIRC_9169</name>
</gene>
<feature type="compositionally biased region" description="Basic and acidic residues" evidence="1">
    <location>
        <begin position="227"/>
        <end position="236"/>
    </location>
</feature>
<dbReference type="AlphaFoldDB" id="A0A8H5TCN6"/>
<accession>A0A8H5TCN6</accession>
<sequence length="236" mass="25179">MSRIASYANVLREFVYDPEIQLINQSPGEIPCFYCVCNIHRDLSLRCCAGPSPECCVFCGDDRKKCGSRACTAIESCGAAWRVLAERTHNPSSGGSSSLAATLQAQDIASLRDLQALQCLISGGVELTPEEVTARVASAMPLYARNVTAATRLRSAILRLDTCVDTPVDNEGTCDDLPSAFSGGAKATLRALLDEHSENPVPDVPVAFAGVAPVSRPGQSTPNRRRAIADRPETPE</sequence>
<evidence type="ECO:0000313" key="3">
    <source>
        <dbReference type="Proteomes" id="UP000572754"/>
    </source>
</evidence>
<evidence type="ECO:0000313" key="2">
    <source>
        <dbReference type="EMBL" id="KAF5669760.1"/>
    </source>
</evidence>
<dbReference type="EMBL" id="JAAQPE010000319">
    <property type="protein sequence ID" value="KAF5669760.1"/>
    <property type="molecule type" value="Genomic_DNA"/>
</dbReference>
<feature type="region of interest" description="Disordered" evidence="1">
    <location>
        <begin position="212"/>
        <end position="236"/>
    </location>
</feature>
<name>A0A8H5TCN6_FUSCI</name>
<reference evidence="2 3" key="2">
    <citation type="submission" date="2020-05" db="EMBL/GenBank/DDBJ databases">
        <title>Identification and distribution of gene clusters putatively required for synthesis of sphingolipid metabolism inhibitors in phylogenetically diverse species of the filamentous fungus Fusarium.</title>
        <authorList>
            <person name="Kim H.-S."/>
            <person name="Busman M."/>
            <person name="Brown D.W."/>
            <person name="Divon H."/>
            <person name="Uhlig S."/>
            <person name="Proctor R.H."/>
        </authorList>
    </citation>
    <scope>NUCLEOTIDE SEQUENCE [LARGE SCALE GENOMIC DNA]</scope>
    <source>
        <strain evidence="2 3">NRRL 25331</strain>
    </source>
</reference>
<keyword evidence="3" id="KW-1185">Reference proteome</keyword>
<evidence type="ECO:0000256" key="1">
    <source>
        <dbReference type="SAM" id="MobiDB-lite"/>
    </source>
</evidence>
<comment type="caution">
    <text evidence="2">The sequence shown here is derived from an EMBL/GenBank/DDBJ whole genome shotgun (WGS) entry which is preliminary data.</text>
</comment>